<organism evidence="14 15">
    <name type="scientific">Sphingomonas echinoides</name>
    <dbReference type="NCBI Taxonomy" id="59803"/>
    <lineage>
        <taxon>Bacteria</taxon>
        <taxon>Pseudomonadati</taxon>
        <taxon>Pseudomonadota</taxon>
        <taxon>Alphaproteobacteria</taxon>
        <taxon>Sphingomonadales</taxon>
        <taxon>Sphingomonadaceae</taxon>
        <taxon>Sphingomonas</taxon>
    </lineage>
</organism>
<dbReference type="CDD" id="cd01347">
    <property type="entry name" value="ligand_gated_channel"/>
    <property type="match status" value="1"/>
</dbReference>
<evidence type="ECO:0000256" key="4">
    <source>
        <dbReference type="ARBA" id="ARBA00022496"/>
    </source>
</evidence>
<keyword evidence="5 11" id="KW-0812">Transmembrane</keyword>
<dbReference type="EMBL" id="JAWXXV010000001">
    <property type="protein sequence ID" value="MDX5985717.1"/>
    <property type="molecule type" value="Genomic_DNA"/>
</dbReference>
<dbReference type="PROSITE" id="PS52016">
    <property type="entry name" value="TONB_DEPENDENT_REC_3"/>
    <property type="match status" value="1"/>
</dbReference>
<dbReference type="InterPro" id="IPR012910">
    <property type="entry name" value="Plug_dom"/>
</dbReference>
<evidence type="ECO:0000259" key="13">
    <source>
        <dbReference type="SMART" id="SM00965"/>
    </source>
</evidence>
<evidence type="ECO:0000256" key="2">
    <source>
        <dbReference type="ARBA" id="ARBA00022448"/>
    </source>
</evidence>
<dbReference type="InterPro" id="IPR039426">
    <property type="entry name" value="TonB-dep_rcpt-like"/>
</dbReference>
<evidence type="ECO:0000256" key="1">
    <source>
        <dbReference type="ARBA" id="ARBA00004571"/>
    </source>
</evidence>
<gene>
    <name evidence="14" type="ORF">SIL82_15800</name>
</gene>
<evidence type="ECO:0000256" key="7">
    <source>
        <dbReference type="ARBA" id="ARBA00023065"/>
    </source>
</evidence>
<proteinExistence type="inferred from homology"/>
<dbReference type="RefSeq" id="WP_169313342.1">
    <property type="nucleotide sequence ID" value="NZ_JAWXXV010000001.1"/>
</dbReference>
<comment type="subcellular location">
    <subcellularLocation>
        <location evidence="1 11">Cell outer membrane</location>
        <topology evidence="1 11">Multi-pass membrane protein</topology>
    </subcellularLocation>
</comment>
<reference evidence="14 15" key="1">
    <citation type="submission" date="2023-11" db="EMBL/GenBank/DDBJ databases">
        <title>MicrobeMod: A computational toolkit for identifying prokaryotic methylation and restriction-modification with nanopore sequencing.</title>
        <authorList>
            <person name="Crits-Christoph A."/>
            <person name="Kang S.C."/>
            <person name="Lee H."/>
            <person name="Ostrov N."/>
        </authorList>
    </citation>
    <scope>NUCLEOTIDE SEQUENCE [LARGE SCALE GENOMIC DNA]</scope>
    <source>
        <strain evidence="14 15">ATCC 14820</strain>
    </source>
</reference>
<keyword evidence="4" id="KW-0410">Iron transport</keyword>
<dbReference type="InterPro" id="IPR036942">
    <property type="entry name" value="Beta-barrel_TonB_sf"/>
</dbReference>
<evidence type="ECO:0000256" key="11">
    <source>
        <dbReference type="PROSITE-ProRule" id="PRU01360"/>
    </source>
</evidence>
<evidence type="ECO:0000256" key="5">
    <source>
        <dbReference type="ARBA" id="ARBA00022692"/>
    </source>
</evidence>
<dbReference type="InterPro" id="IPR011662">
    <property type="entry name" value="Secretin/TonB_short_N"/>
</dbReference>
<keyword evidence="14" id="KW-0675">Receptor</keyword>
<feature type="domain" description="Secretin/TonB short N-terminal" evidence="13">
    <location>
        <begin position="10"/>
        <end position="61"/>
    </location>
</feature>
<dbReference type="SUPFAM" id="SSF56935">
    <property type="entry name" value="Porins"/>
    <property type="match status" value="1"/>
</dbReference>
<evidence type="ECO:0000256" key="9">
    <source>
        <dbReference type="ARBA" id="ARBA00023136"/>
    </source>
</evidence>
<dbReference type="Proteomes" id="UP001279660">
    <property type="component" value="Unassembled WGS sequence"/>
</dbReference>
<keyword evidence="9 11" id="KW-0472">Membrane</keyword>
<comment type="caution">
    <text evidence="14">The sequence shown here is derived from an EMBL/GenBank/DDBJ whole genome shotgun (WGS) entry which is preliminary data.</text>
</comment>
<comment type="similarity">
    <text evidence="11 12">Belongs to the TonB-dependent receptor family.</text>
</comment>
<dbReference type="SMART" id="SM00965">
    <property type="entry name" value="STN"/>
    <property type="match status" value="1"/>
</dbReference>
<evidence type="ECO:0000313" key="15">
    <source>
        <dbReference type="Proteomes" id="UP001279660"/>
    </source>
</evidence>
<protein>
    <submittedName>
        <fullName evidence="14">TonB-dependent receptor</fullName>
    </submittedName>
</protein>
<sequence>MTNFSRQAHVQIFFPAASIVNRRAPAVKGHFGNRQVLAKLIAGSGLVVRQDDGKTIVLGMTEVPKPKSEPGAGAAVGNSGESGDIIVTAQHRREREQDVPIALTVIRGDQIESRNINTASDLENSVPSLEVDQQFGSGQPQYRLRGVGGEDYAANNTNTVGIYVDGVAYPYGVMTQGAIYDVERIEVLRGPQGTLYGRNSTGGAINIISARPTRDFHAGVDASFGQYNAFNLNGFVSGPLSSTVAARVAFTTDQGGAWQYNRDTGEALGNKNQESVRVSLQWRPDSVTTVDLVGDYMRNKSDGSGLQLLSDFKDASGRSYPNDFQTGNPRLTGWGLDKPFANLMGVPVTANPFRNNEAYGGHVELNRDFGWATLTGIGAYRHFTRREFNDFDATASNEAGTYFFNGIDVGSQELRLASRQNQPTRWMLGLYHDDESIDGGFLSDFSDYAKIGRILQTTYKQRVHTSAVFANAEQNITPKLVLSGGLRFEHETRALNDFKTITVWPTIIDKAAISRSLEMNEWSGRAALDWSVTRDVHAYASVSRGVKSGGFTTYNNSVPDQLNPYKPEKLIAYEGGLKTDWLDHRLRVNLAGFYYDYRDYQLQGVFYAEDGSRNGRIVNAEKSHLYGAEAEIGFSPIHGLEINQSVAWKRGKFDVYLQPDKSFTDPVTGVVTTTYTNAGGTRIKIPSIDYKAQVHWLLRLRNDWQIDPEFNVNYRGARWSTSDLSTIPAFWLANANFSIMPAHSQVKVTLWVHNLFDAYVQETRNSFISARTVSVDPPRTYGVRAGIKF</sequence>
<keyword evidence="2 11" id="KW-0813">Transport</keyword>
<evidence type="ECO:0000256" key="10">
    <source>
        <dbReference type="ARBA" id="ARBA00023237"/>
    </source>
</evidence>
<keyword evidence="10 11" id="KW-0998">Cell outer membrane</keyword>
<evidence type="ECO:0000256" key="12">
    <source>
        <dbReference type="RuleBase" id="RU003357"/>
    </source>
</evidence>
<dbReference type="InterPro" id="IPR000531">
    <property type="entry name" value="Beta-barrel_TonB"/>
</dbReference>
<evidence type="ECO:0000256" key="6">
    <source>
        <dbReference type="ARBA" id="ARBA00023004"/>
    </source>
</evidence>
<keyword evidence="15" id="KW-1185">Reference proteome</keyword>
<keyword evidence="6" id="KW-0408">Iron</keyword>
<keyword evidence="3 11" id="KW-1134">Transmembrane beta strand</keyword>
<evidence type="ECO:0000256" key="3">
    <source>
        <dbReference type="ARBA" id="ARBA00022452"/>
    </source>
</evidence>
<evidence type="ECO:0000256" key="8">
    <source>
        <dbReference type="ARBA" id="ARBA00023077"/>
    </source>
</evidence>
<evidence type="ECO:0000313" key="14">
    <source>
        <dbReference type="EMBL" id="MDX5985717.1"/>
    </source>
</evidence>
<dbReference type="Pfam" id="PF00593">
    <property type="entry name" value="TonB_dep_Rec_b-barrel"/>
    <property type="match status" value="1"/>
</dbReference>
<accession>A0ABU4PRC1</accession>
<dbReference type="Gene3D" id="2.40.170.20">
    <property type="entry name" value="TonB-dependent receptor, beta-barrel domain"/>
    <property type="match status" value="1"/>
</dbReference>
<keyword evidence="7" id="KW-0406">Ion transport</keyword>
<keyword evidence="8 12" id="KW-0798">TonB box</keyword>
<dbReference type="Gene3D" id="3.55.50.30">
    <property type="match status" value="1"/>
</dbReference>
<dbReference type="PANTHER" id="PTHR32552">
    <property type="entry name" value="FERRICHROME IRON RECEPTOR-RELATED"/>
    <property type="match status" value="1"/>
</dbReference>
<name>A0ABU4PRC1_9SPHN</name>
<dbReference type="PANTHER" id="PTHR32552:SF81">
    <property type="entry name" value="TONB-DEPENDENT OUTER MEMBRANE RECEPTOR"/>
    <property type="match status" value="1"/>
</dbReference>
<dbReference type="Pfam" id="PF07715">
    <property type="entry name" value="Plug"/>
    <property type="match status" value="1"/>
</dbReference>